<evidence type="ECO:0000256" key="1">
    <source>
        <dbReference type="SAM" id="MobiDB-lite"/>
    </source>
</evidence>
<dbReference type="EMBL" id="WIQZ01000012">
    <property type="protein sequence ID" value="KAF3142102.1"/>
    <property type="molecule type" value="Genomic_DNA"/>
</dbReference>
<gene>
    <name evidence="2" type="ORF">TWF703_001325</name>
</gene>
<feature type="region of interest" description="Disordered" evidence="1">
    <location>
        <begin position="36"/>
        <end position="154"/>
    </location>
</feature>
<sequence length="239" mass="26103">MSEIAPTIYIRTFQVISTSSFLQITASSTPILAIMTRGSPEEQATGRAQGKARADPVQPPPPPAWTTLDSPNTRDVGAVEPPIQQQPPAKEMEFDPQYPAPAPGVPTSFFTTPPSDQIDADPRPREQLPPIPRDLLFPHPNRPSVDYTGTRLPPLLPENLKRAERLAAAAAAERRRDTNGKLPTMEIMHNMRVVGPTGSMDGRIEDAYRSWGSSLAQDRPRNPPRPDAGSRPGPREPSS</sequence>
<evidence type="ECO:0000313" key="3">
    <source>
        <dbReference type="Proteomes" id="UP000480548"/>
    </source>
</evidence>
<name>A0A7C8JRS4_ORBOL</name>
<feature type="region of interest" description="Disordered" evidence="1">
    <location>
        <begin position="194"/>
        <end position="239"/>
    </location>
</feature>
<organism evidence="2 3">
    <name type="scientific">Orbilia oligospora</name>
    <name type="common">Nematode-trapping fungus</name>
    <name type="synonym">Arthrobotrys oligospora</name>
    <dbReference type="NCBI Taxonomy" id="2813651"/>
    <lineage>
        <taxon>Eukaryota</taxon>
        <taxon>Fungi</taxon>
        <taxon>Dikarya</taxon>
        <taxon>Ascomycota</taxon>
        <taxon>Pezizomycotina</taxon>
        <taxon>Orbiliomycetes</taxon>
        <taxon>Orbiliales</taxon>
        <taxon>Orbiliaceae</taxon>
        <taxon>Orbilia</taxon>
    </lineage>
</organism>
<dbReference type="AlphaFoldDB" id="A0A7C8JRS4"/>
<dbReference type="Proteomes" id="UP000480548">
    <property type="component" value="Unassembled WGS sequence"/>
</dbReference>
<reference evidence="2 3" key="1">
    <citation type="submission" date="2019-06" db="EMBL/GenBank/DDBJ databases">
        <authorList>
            <person name="Palmer J.M."/>
        </authorList>
    </citation>
    <scope>NUCLEOTIDE SEQUENCE [LARGE SCALE GENOMIC DNA]</scope>
    <source>
        <strain evidence="2 3">TWF703</strain>
    </source>
</reference>
<evidence type="ECO:0000313" key="2">
    <source>
        <dbReference type="EMBL" id="KAF3142102.1"/>
    </source>
</evidence>
<accession>A0A7C8JRS4</accession>
<comment type="caution">
    <text evidence="2">The sequence shown here is derived from an EMBL/GenBank/DDBJ whole genome shotgun (WGS) entry which is preliminary data.</text>
</comment>
<proteinExistence type="predicted"/>
<protein>
    <submittedName>
        <fullName evidence="2">Uncharacterized protein</fullName>
    </submittedName>
</protein>